<organism evidence="2 3">
    <name type="scientific">Streptomyces natalensis ATCC 27448</name>
    <dbReference type="NCBI Taxonomy" id="1240678"/>
    <lineage>
        <taxon>Bacteria</taxon>
        <taxon>Bacillati</taxon>
        <taxon>Actinomycetota</taxon>
        <taxon>Actinomycetes</taxon>
        <taxon>Kitasatosporales</taxon>
        <taxon>Streptomycetaceae</taxon>
        <taxon>Streptomyces</taxon>
    </lineage>
</organism>
<dbReference type="PATRIC" id="fig|1240678.4.peg.2593"/>
<keyword evidence="1" id="KW-0472">Membrane</keyword>
<evidence type="ECO:0000313" key="2">
    <source>
        <dbReference type="EMBL" id="KIZ17771.1"/>
    </source>
</evidence>
<dbReference type="AlphaFoldDB" id="A0A0D7CP10"/>
<dbReference type="RefSeq" id="WP_030072426.1">
    <property type="nucleotide sequence ID" value="NZ_JRKI01000017.1"/>
</dbReference>
<name>A0A0D7CP10_9ACTN</name>
<reference evidence="2 3" key="1">
    <citation type="submission" date="2014-09" db="EMBL/GenBank/DDBJ databases">
        <title>Draft genome sequence of Streptomyces natalensis ATCC 27448, producer of the antifungal pimaricin.</title>
        <authorList>
            <person name="Mendes M.V."/>
            <person name="Beites T."/>
            <person name="Pires S."/>
            <person name="Santos C.L."/>
            <person name="Moradas-Ferreira P."/>
        </authorList>
    </citation>
    <scope>NUCLEOTIDE SEQUENCE [LARGE SCALE GENOMIC DNA]</scope>
    <source>
        <strain evidence="2 3">ATCC 27448</strain>
    </source>
</reference>
<evidence type="ECO:0000256" key="1">
    <source>
        <dbReference type="SAM" id="Phobius"/>
    </source>
</evidence>
<accession>A0A0D7CP10</accession>
<proteinExistence type="predicted"/>
<feature type="transmembrane region" description="Helical" evidence="1">
    <location>
        <begin position="15"/>
        <end position="40"/>
    </location>
</feature>
<gene>
    <name evidence="2" type="ORF">SNA_12325</name>
</gene>
<keyword evidence="1" id="KW-1133">Transmembrane helix</keyword>
<protein>
    <submittedName>
        <fullName evidence="2">Uncharacterized protein</fullName>
    </submittedName>
</protein>
<comment type="caution">
    <text evidence="2">The sequence shown here is derived from an EMBL/GenBank/DDBJ whole genome shotgun (WGS) entry which is preliminary data.</text>
</comment>
<sequence length="76" mass="8511">MGALALNGDMLMNFVLLRFALIAGGVLLLAIIAFAALLYLRRRGTAGQETLNRAREHAVPLARTVLDSRRHRDRRR</sequence>
<keyword evidence="3" id="KW-1185">Reference proteome</keyword>
<keyword evidence="1" id="KW-0812">Transmembrane</keyword>
<dbReference type="EMBL" id="JRKI01000017">
    <property type="protein sequence ID" value="KIZ17771.1"/>
    <property type="molecule type" value="Genomic_DNA"/>
</dbReference>
<dbReference type="Proteomes" id="UP000032458">
    <property type="component" value="Unassembled WGS sequence"/>
</dbReference>
<evidence type="ECO:0000313" key="3">
    <source>
        <dbReference type="Proteomes" id="UP000032458"/>
    </source>
</evidence>